<gene>
    <name evidence="2" type="ORF">FXB38_39950</name>
</gene>
<dbReference type="AlphaFoldDB" id="A0A5S4VWC1"/>
<evidence type="ECO:0000313" key="2">
    <source>
        <dbReference type="EMBL" id="TYL71434.1"/>
    </source>
</evidence>
<keyword evidence="2" id="KW-0489">Methyltransferase</keyword>
<dbReference type="CDD" id="cd02440">
    <property type="entry name" value="AdoMet_MTases"/>
    <property type="match status" value="1"/>
</dbReference>
<proteinExistence type="predicted"/>
<protein>
    <submittedName>
        <fullName evidence="2">Class I SAM-dependent methyltransferase</fullName>
    </submittedName>
</protein>
<accession>A0A5S4VWC1</accession>
<feature type="non-terminal residue" evidence="2">
    <location>
        <position position="1"/>
    </location>
</feature>
<dbReference type="GO" id="GO:0032259">
    <property type="term" value="P:methylation"/>
    <property type="evidence" value="ECO:0007669"/>
    <property type="project" value="UniProtKB-KW"/>
</dbReference>
<comment type="caution">
    <text evidence="2">The sequence shown here is derived from an EMBL/GenBank/DDBJ whole genome shotgun (WGS) entry which is preliminary data.</text>
</comment>
<feature type="domain" description="Methyltransferase type 11" evidence="1">
    <location>
        <begin position="6"/>
        <end position="96"/>
    </location>
</feature>
<dbReference type="InterPro" id="IPR013216">
    <property type="entry name" value="Methyltransf_11"/>
</dbReference>
<keyword evidence="3" id="KW-1185">Reference proteome</keyword>
<dbReference type="Pfam" id="PF08241">
    <property type="entry name" value="Methyltransf_11"/>
    <property type="match status" value="1"/>
</dbReference>
<reference evidence="2 3" key="1">
    <citation type="submission" date="2019-08" db="EMBL/GenBank/DDBJ databases">
        <title>Bradyrhizobium hipponensis sp. nov., a rhizobium isolated from a Lupinus angustifolius root nodule in Tunisia.</title>
        <authorList>
            <person name="Off K."/>
            <person name="Rejili M."/>
            <person name="Mars M."/>
            <person name="Brachmann A."/>
            <person name="Marin M."/>
        </authorList>
    </citation>
    <scope>NUCLEOTIDE SEQUENCE [LARGE SCALE GENOMIC DNA]</scope>
    <source>
        <strain evidence="2 3">CTAW11</strain>
    </source>
</reference>
<dbReference type="EMBL" id="VSSR01000108">
    <property type="protein sequence ID" value="TYL71434.1"/>
    <property type="molecule type" value="Genomic_DNA"/>
</dbReference>
<dbReference type="OrthoDB" id="9797252at2"/>
<evidence type="ECO:0000313" key="3">
    <source>
        <dbReference type="Proteomes" id="UP000324853"/>
    </source>
</evidence>
<organism evidence="2 3">
    <name type="scientific">Bradyrhizobium cytisi</name>
    <dbReference type="NCBI Taxonomy" id="515489"/>
    <lineage>
        <taxon>Bacteria</taxon>
        <taxon>Pseudomonadati</taxon>
        <taxon>Pseudomonadota</taxon>
        <taxon>Alphaproteobacteria</taxon>
        <taxon>Hyphomicrobiales</taxon>
        <taxon>Nitrobacteraceae</taxon>
        <taxon>Bradyrhizobium</taxon>
    </lineage>
</organism>
<dbReference type="Proteomes" id="UP000324853">
    <property type="component" value="Unassembled WGS sequence"/>
</dbReference>
<dbReference type="InterPro" id="IPR029063">
    <property type="entry name" value="SAM-dependent_MTases_sf"/>
</dbReference>
<keyword evidence="2" id="KW-0808">Transferase</keyword>
<dbReference type="Gene3D" id="3.40.50.150">
    <property type="entry name" value="Vaccinia Virus protein VP39"/>
    <property type="match status" value="1"/>
</dbReference>
<evidence type="ECO:0000259" key="1">
    <source>
        <dbReference type="Pfam" id="PF08241"/>
    </source>
</evidence>
<dbReference type="SUPFAM" id="SSF53335">
    <property type="entry name" value="S-adenosyl-L-methionine-dependent methyltransferases"/>
    <property type="match status" value="1"/>
</dbReference>
<dbReference type="RefSeq" id="WP_148756376.1">
    <property type="nucleotide sequence ID" value="NZ_VSSR01000108.1"/>
</dbReference>
<sequence>HCAEPLGAGTGNLLRSFDDQRVTGYAVEPNDAMHAVAYRLAPHDSRFQWMSGTAESSRLPDNSVNWALLGNAYQFVDAYKMFKEAYRILREHGFLTIIWNIRDLKRDQLQREIEEMVKCEAPGLKRTGESIADMMDAIDPNGLFSEYCYVEARHEQHFTPERFLDTWKASHDVPSQVSKQQWDDILNKTARMIPRESWIRTIWITRAWTFQAK</sequence>
<dbReference type="GO" id="GO:0008757">
    <property type="term" value="F:S-adenosylmethionine-dependent methyltransferase activity"/>
    <property type="evidence" value="ECO:0007669"/>
    <property type="project" value="InterPro"/>
</dbReference>
<name>A0A5S4VWC1_9BRAD</name>